<sequence length="32" mass="3525">MDCPKQRNIAQDCAATSNTSRASAWLLSCILR</sequence>
<accession>A0A0V1GD05</accession>
<comment type="caution">
    <text evidence="1">The sequence shown here is derived from an EMBL/GenBank/DDBJ whole genome shotgun (WGS) entry which is preliminary data.</text>
</comment>
<protein>
    <submittedName>
        <fullName evidence="1">Uncharacterized protein</fullName>
    </submittedName>
</protein>
<reference evidence="1 2" key="1">
    <citation type="submission" date="2015-01" db="EMBL/GenBank/DDBJ databases">
        <title>Evolution of Trichinella species and genotypes.</title>
        <authorList>
            <person name="Korhonen P.K."/>
            <person name="Edoardo P."/>
            <person name="Giuseppe L.R."/>
            <person name="Gasser R.B."/>
        </authorList>
    </citation>
    <scope>NUCLEOTIDE SEQUENCE [LARGE SCALE GENOMIC DNA]</scope>
    <source>
        <strain evidence="1">ISS1029</strain>
    </source>
</reference>
<dbReference type="Proteomes" id="UP000055024">
    <property type="component" value="Unassembled WGS sequence"/>
</dbReference>
<dbReference type="EMBL" id="JYDP01003209">
    <property type="protein sequence ID" value="KRY96021.1"/>
    <property type="molecule type" value="Genomic_DNA"/>
</dbReference>
<evidence type="ECO:0000313" key="2">
    <source>
        <dbReference type="Proteomes" id="UP000055024"/>
    </source>
</evidence>
<proteinExistence type="predicted"/>
<evidence type="ECO:0000313" key="1">
    <source>
        <dbReference type="EMBL" id="KRY96021.1"/>
    </source>
</evidence>
<gene>
    <name evidence="1" type="ORF">T11_3837</name>
</gene>
<organism evidence="1 2">
    <name type="scientific">Trichinella zimbabwensis</name>
    <dbReference type="NCBI Taxonomy" id="268475"/>
    <lineage>
        <taxon>Eukaryota</taxon>
        <taxon>Metazoa</taxon>
        <taxon>Ecdysozoa</taxon>
        <taxon>Nematoda</taxon>
        <taxon>Enoplea</taxon>
        <taxon>Dorylaimia</taxon>
        <taxon>Trichinellida</taxon>
        <taxon>Trichinellidae</taxon>
        <taxon>Trichinella</taxon>
    </lineage>
</organism>
<keyword evidence="2" id="KW-1185">Reference proteome</keyword>
<name>A0A0V1GD05_9BILA</name>
<dbReference type="AlphaFoldDB" id="A0A0V1GD05"/>